<dbReference type="Gene3D" id="3.40.50.300">
    <property type="entry name" value="P-loop containing nucleotide triphosphate hydrolases"/>
    <property type="match status" value="1"/>
</dbReference>
<dbReference type="InterPro" id="IPR007694">
    <property type="entry name" value="DNA_helicase_DnaB-like_C"/>
</dbReference>
<gene>
    <name evidence="3" type="ORF">CO674_33200</name>
</gene>
<dbReference type="PANTHER" id="PTHR12873:SF0">
    <property type="entry name" value="TWINKLE MTDNA HELICASE"/>
    <property type="match status" value="1"/>
</dbReference>
<organism evidence="3 4">
    <name type="scientific">Rhizobium hidalgonense</name>
    <dbReference type="NCBI Taxonomy" id="1538159"/>
    <lineage>
        <taxon>Bacteria</taxon>
        <taxon>Pseudomonadati</taxon>
        <taxon>Pseudomonadota</taxon>
        <taxon>Alphaproteobacteria</taxon>
        <taxon>Hyphomicrobiales</taxon>
        <taxon>Rhizobiaceae</taxon>
        <taxon>Rhizobium/Agrobacterium group</taxon>
        <taxon>Rhizobium</taxon>
    </lineage>
</organism>
<name>A0ABX4JH56_9HYPH</name>
<dbReference type="Gene3D" id="3.40.1360.10">
    <property type="match status" value="1"/>
</dbReference>
<dbReference type="InterPro" id="IPR006171">
    <property type="entry name" value="TOPRIM_dom"/>
</dbReference>
<dbReference type="SUPFAM" id="SSF52540">
    <property type="entry name" value="P-loop containing nucleoside triphosphate hydrolases"/>
    <property type="match status" value="1"/>
</dbReference>
<comment type="caution">
    <text evidence="3">The sequence shown here is derived from an EMBL/GenBank/DDBJ whole genome shotgun (WGS) entry which is preliminary data.</text>
</comment>
<dbReference type="Pfam" id="PF13662">
    <property type="entry name" value="Toprim_4"/>
    <property type="match status" value="1"/>
</dbReference>
<keyword evidence="4" id="KW-1185">Reference proteome</keyword>
<reference evidence="3 4" key="1">
    <citation type="submission" date="2017-09" db="EMBL/GenBank/DDBJ databases">
        <title>Comparative genomics of rhizobia isolated from Phaseolus vulgaris in China.</title>
        <authorList>
            <person name="Tong W."/>
        </authorList>
    </citation>
    <scope>NUCLEOTIDE SEQUENCE [LARGE SCALE GENOMIC DNA]</scope>
    <source>
        <strain evidence="3 4">FH14</strain>
    </source>
</reference>
<feature type="region of interest" description="Disordered" evidence="1">
    <location>
        <begin position="531"/>
        <end position="552"/>
    </location>
</feature>
<dbReference type="Proteomes" id="UP000219914">
    <property type="component" value="Unassembled WGS sequence"/>
</dbReference>
<dbReference type="RefSeq" id="WP_097537415.1">
    <property type="nucleotide sequence ID" value="NZ_LODW01000079.1"/>
</dbReference>
<dbReference type="PANTHER" id="PTHR12873">
    <property type="entry name" value="T7-LIKE MITOCHONDRIAL DNA HELICASE"/>
    <property type="match status" value="1"/>
</dbReference>
<evidence type="ECO:0000256" key="1">
    <source>
        <dbReference type="SAM" id="MobiDB-lite"/>
    </source>
</evidence>
<dbReference type="InterPro" id="IPR027032">
    <property type="entry name" value="Twinkle-like"/>
</dbReference>
<feature type="region of interest" description="Disordered" evidence="1">
    <location>
        <begin position="145"/>
        <end position="166"/>
    </location>
</feature>
<feature type="compositionally biased region" description="Acidic residues" evidence="1">
    <location>
        <begin position="155"/>
        <end position="166"/>
    </location>
</feature>
<evidence type="ECO:0000313" key="3">
    <source>
        <dbReference type="EMBL" id="PDT19384.1"/>
    </source>
</evidence>
<protein>
    <submittedName>
        <fullName evidence="3">DNA primase</fullName>
    </submittedName>
</protein>
<dbReference type="PROSITE" id="PS51199">
    <property type="entry name" value="SF4_HELICASE"/>
    <property type="match status" value="1"/>
</dbReference>
<dbReference type="CDD" id="cd01029">
    <property type="entry name" value="TOPRIM_primases"/>
    <property type="match status" value="1"/>
</dbReference>
<evidence type="ECO:0000313" key="4">
    <source>
        <dbReference type="Proteomes" id="UP000219914"/>
    </source>
</evidence>
<dbReference type="InterPro" id="IPR027417">
    <property type="entry name" value="P-loop_NTPase"/>
</dbReference>
<accession>A0ABX4JH56</accession>
<dbReference type="SUPFAM" id="SSF56731">
    <property type="entry name" value="DNA primase core"/>
    <property type="match status" value="1"/>
</dbReference>
<dbReference type="EMBL" id="NWSY01000048">
    <property type="protein sequence ID" value="PDT19384.1"/>
    <property type="molecule type" value="Genomic_DNA"/>
</dbReference>
<evidence type="ECO:0000259" key="2">
    <source>
        <dbReference type="PROSITE" id="PS51199"/>
    </source>
</evidence>
<proteinExistence type="predicted"/>
<feature type="compositionally biased region" description="Polar residues" evidence="1">
    <location>
        <begin position="542"/>
        <end position="552"/>
    </location>
</feature>
<sequence length="552" mass="61445">MLKASSSTVTIAASMEAISLTNTLGPAGALAFQNRQIDPQVAVLSGAYTGRAVTGTDGQITVEPDPSGNIVVFPFIDGGRPVGEKYRAPGKKFWQRKGGRKTFWNADCMDDPALEDGHKALIITEGEIDGLTAIDCGFHTTVSVPDGAPPVREGEDPDQLEDAVPDDDSHGKFEFVFNNRHRIKRIKRFILAVDNDPPGRRLAAELVRRLGAARCAFVTYPEGCKDLNDVRMRHGADAVVRVIAEAKPYPVRGVYLLSDYPELDEPKTYSTGWPDLDPYLQLWLGELLVVTGIPGHGKSTWTMNLCVNLARAHGWRVGVASFEIPTVPALRFKLRLAATGTETKQWTRDLVADADVFIQKHFVFIDADPTAETDDDMTLEWLLDRAADAVIRHAIKVLVIDPWNEVEHYRPRNESETQYINRALRQIRKFALRHEVLAIVVAHPTKDLGKGGEARTPTMYDIEGSAAWYNKPDHGVVIDVPDPELNETVVWVKKARFSWSGRKGDVTLQYLPEIEGYQSLNGLAPLWKSARGEQEYQPPRQPRSNAYQGKEY</sequence>
<feature type="domain" description="SF4 helicase" evidence="2">
    <location>
        <begin position="262"/>
        <end position="524"/>
    </location>
</feature>
<dbReference type="InterPro" id="IPR034154">
    <property type="entry name" value="TOPRIM_DnaG/twinkle"/>
</dbReference>
<dbReference type="Pfam" id="PF13481">
    <property type="entry name" value="AAA_25"/>
    <property type="match status" value="1"/>
</dbReference>